<feature type="domain" description="IclR-ED" evidence="5">
    <location>
        <begin position="138"/>
        <end position="312"/>
    </location>
</feature>
<keyword evidence="2" id="KW-0238">DNA-binding</keyword>
<dbReference type="AlphaFoldDB" id="A0A562KKI0"/>
<evidence type="ECO:0000256" key="3">
    <source>
        <dbReference type="ARBA" id="ARBA00023163"/>
    </source>
</evidence>
<reference evidence="6 7" key="1">
    <citation type="journal article" date="2015" name="Stand. Genomic Sci.">
        <title>Genomic Encyclopedia of Bacterial and Archaeal Type Strains, Phase III: the genomes of soil and plant-associated and newly described type strains.</title>
        <authorList>
            <person name="Whitman W.B."/>
            <person name="Woyke T."/>
            <person name="Klenk H.P."/>
            <person name="Zhou Y."/>
            <person name="Lilburn T.G."/>
            <person name="Beck B.J."/>
            <person name="De Vos P."/>
            <person name="Vandamme P."/>
            <person name="Eisen J.A."/>
            <person name="Garrity G."/>
            <person name="Hugenholtz P."/>
            <person name="Kyrpides N.C."/>
        </authorList>
    </citation>
    <scope>NUCLEOTIDE SEQUENCE [LARGE SCALE GENOMIC DNA]</scope>
    <source>
        <strain evidence="6 7">CGMCC 1.7748</strain>
    </source>
</reference>
<dbReference type="InterPro" id="IPR029016">
    <property type="entry name" value="GAF-like_dom_sf"/>
</dbReference>
<gene>
    <name evidence="6" type="ORF">IQ35_00997</name>
</gene>
<dbReference type="GO" id="GO:0045892">
    <property type="term" value="P:negative regulation of DNA-templated transcription"/>
    <property type="evidence" value="ECO:0007669"/>
    <property type="project" value="TreeGrafter"/>
</dbReference>
<dbReference type="InterPro" id="IPR014757">
    <property type="entry name" value="Tscrpt_reg_IclR_C"/>
</dbReference>
<dbReference type="InterPro" id="IPR036388">
    <property type="entry name" value="WH-like_DNA-bd_sf"/>
</dbReference>
<dbReference type="Gene3D" id="1.10.10.10">
    <property type="entry name" value="Winged helix-like DNA-binding domain superfamily/Winged helix DNA-binding domain"/>
    <property type="match status" value="1"/>
</dbReference>
<dbReference type="Pfam" id="PF01614">
    <property type="entry name" value="IclR_C"/>
    <property type="match status" value="1"/>
</dbReference>
<keyword evidence="7" id="KW-1185">Reference proteome</keyword>
<dbReference type="InterPro" id="IPR050707">
    <property type="entry name" value="HTH_MetabolicPath_Reg"/>
</dbReference>
<dbReference type="Proteomes" id="UP000316624">
    <property type="component" value="Unassembled WGS sequence"/>
</dbReference>
<dbReference type="Gene3D" id="3.30.450.40">
    <property type="match status" value="1"/>
</dbReference>
<dbReference type="PROSITE" id="PS51077">
    <property type="entry name" value="HTH_ICLR"/>
    <property type="match status" value="1"/>
</dbReference>
<proteinExistence type="predicted"/>
<evidence type="ECO:0000313" key="7">
    <source>
        <dbReference type="Proteomes" id="UP000316624"/>
    </source>
</evidence>
<comment type="caution">
    <text evidence="6">The sequence shown here is derived from an EMBL/GenBank/DDBJ whole genome shotgun (WGS) entry which is preliminary data.</text>
</comment>
<name>A0A562KKI0_SPHWJ</name>
<keyword evidence="1" id="KW-0805">Transcription regulation</keyword>
<dbReference type="EMBL" id="VLKK01000003">
    <property type="protein sequence ID" value="TWH95910.1"/>
    <property type="molecule type" value="Genomic_DNA"/>
</dbReference>
<sequence length="312" mass="34544">MASLHQKHHMAGLRLNSANMAFLRKYGETPCSLDWANPSMDYASERNLLVEQERLLATDPAYGHIEWPGVRRNLSRTATRALDVLDFMASHSRALRAIEIANGLNLSPSSLNQLLKSMADSGYIVFDPRLKVYYPSPRLSRLASWLDGIYYGQDVLQRELERLFRASGALVMISTRTGSFVQIVQSLAPAGWSHPVESGTKLLLVESTLGKALLVTATELEVLELCREIGLDAGRRTALLSELQQIRATGYLLGSFTEANAVATIAMPMPAPHCGLPLVVSLSNRSAAVQERKNLYRTLLHDFVRVLEAERA</sequence>
<evidence type="ECO:0000259" key="4">
    <source>
        <dbReference type="PROSITE" id="PS51077"/>
    </source>
</evidence>
<dbReference type="PANTHER" id="PTHR30136">
    <property type="entry name" value="HELIX-TURN-HELIX TRANSCRIPTIONAL REGULATOR, ICLR FAMILY"/>
    <property type="match status" value="1"/>
</dbReference>
<dbReference type="Pfam" id="PF09339">
    <property type="entry name" value="HTH_IclR"/>
    <property type="match status" value="1"/>
</dbReference>
<evidence type="ECO:0000313" key="6">
    <source>
        <dbReference type="EMBL" id="TWH95910.1"/>
    </source>
</evidence>
<feature type="domain" description="HTH iclR-type" evidence="4">
    <location>
        <begin position="75"/>
        <end position="137"/>
    </location>
</feature>
<dbReference type="PANTHER" id="PTHR30136:SF35">
    <property type="entry name" value="HTH-TYPE TRANSCRIPTIONAL REGULATOR RV1719"/>
    <property type="match status" value="1"/>
</dbReference>
<evidence type="ECO:0000259" key="5">
    <source>
        <dbReference type="PROSITE" id="PS51078"/>
    </source>
</evidence>
<dbReference type="InterPro" id="IPR036390">
    <property type="entry name" value="WH_DNA-bd_sf"/>
</dbReference>
<dbReference type="GO" id="GO:0003700">
    <property type="term" value="F:DNA-binding transcription factor activity"/>
    <property type="evidence" value="ECO:0007669"/>
    <property type="project" value="TreeGrafter"/>
</dbReference>
<keyword evidence="3" id="KW-0804">Transcription</keyword>
<accession>A0A562KKI0</accession>
<evidence type="ECO:0000256" key="1">
    <source>
        <dbReference type="ARBA" id="ARBA00023015"/>
    </source>
</evidence>
<protein>
    <submittedName>
        <fullName evidence="6">IclR family transcriptional regulator</fullName>
    </submittedName>
</protein>
<dbReference type="SUPFAM" id="SSF55781">
    <property type="entry name" value="GAF domain-like"/>
    <property type="match status" value="1"/>
</dbReference>
<dbReference type="SUPFAM" id="SSF46785">
    <property type="entry name" value="Winged helix' DNA-binding domain"/>
    <property type="match status" value="1"/>
</dbReference>
<evidence type="ECO:0000256" key="2">
    <source>
        <dbReference type="ARBA" id="ARBA00023125"/>
    </source>
</evidence>
<dbReference type="GO" id="GO:0003677">
    <property type="term" value="F:DNA binding"/>
    <property type="evidence" value="ECO:0007669"/>
    <property type="project" value="UniProtKB-KW"/>
</dbReference>
<dbReference type="PROSITE" id="PS51078">
    <property type="entry name" value="ICLR_ED"/>
    <property type="match status" value="1"/>
</dbReference>
<organism evidence="6 7">
    <name type="scientific">Sphingobium wenxiniae (strain DSM 21828 / CGMCC 1.7748 / JZ-1)</name>
    <dbReference type="NCBI Taxonomy" id="595605"/>
    <lineage>
        <taxon>Bacteria</taxon>
        <taxon>Pseudomonadati</taxon>
        <taxon>Pseudomonadota</taxon>
        <taxon>Alphaproteobacteria</taxon>
        <taxon>Sphingomonadales</taxon>
        <taxon>Sphingomonadaceae</taxon>
        <taxon>Sphingobium</taxon>
    </lineage>
</organism>
<dbReference type="InterPro" id="IPR005471">
    <property type="entry name" value="Tscrpt_reg_IclR_N"/>
</dbReference>